<organism evidence="2 3">
    <name type="scientific">Secundilactobacillus paracollinoides</name>
    <dbReference type="NCBI Taxonomy" id="240427"/>
    <lineage>
        <taxon>Bacteria</taxon>
        <taxon>Bacillati</taxon>
        <taxon>Bacillota</taxon>
        <taxon>Bacilli</taxon>
        <taxon>Lactobacillales</taxon>
        <taxon>Lactobacillaceae</taxon>
        <taxon>Secundilactobacillus</taxon>
    </lineage>
</organism>
<evidence type="ECO:0000259" key="1">
    <source>
        <dbReference type="Pfam" id="PF13472"/>
    </source>
</evidence>
<dbReference type="InterPro" id="IPR036514">
    <property type="entry name" value="SGNH_hydro_sf"/>
</dbReference>
<dbReference type="SUPFAM" id="SSF52266">
    <property type="entry name" value="SGNH hydrolase"/>
    <property type="match status" value="1"/>
</dbReference>
<dbReference type="AlphaFoldDB" id="A0A1B2IZT7"/>
<protein>
    <recommendedName>
        <fullName evidence="1">SGNH hydrolase-type esterase domain-containing protein</fullName>
    </recommendedName>
</protein>
<dbReference type="STRING" id="240427.AYR62_03645"/>
<dbReference type="EMBL" id="CP014924">
    <property type="protein sequence ID" value="ANZ67563.1"/>
    <property type="molecule type" value="Genomic_DNA"/>
</dbReference>
<sequence>MADEMVKGFKWIGLLGMMLLVLGNGHATDAQAAKKATKQVTVSNVHQVASRAYALRTGTYGYSAASLKHGVTLNHLSKTTWYCHQAATVNGQTQKQEVLQLTSANKQHTYWILKSQLRSVMSSSFDLKLKGAGDKYKTAKIRFFGDSIPDGWNGYRFYPTTYPVWLGKYLGDEKRVSNYAFPDARIVGRRWEDVNGTQRPQDLAAVIKARKASIPKFNMIFIHIGTNDYTPASGSGNLKNVMAHLKTNVQAIRRLNPTAKIYGILPLTRFSGTGVNKNDVMNDEGYTFDQLKQGERQTYRKLGVHVVDFKTLAPNLITSGNYHVALADHRLHPSAETAQKMGYALANWIIKK</sequence>
<evidence type="ECO:0000313" key="2">
    <source>
        <dbReference type="EMBL" id="ANZ67563.1"/>
    </source>
</evidence>
<name>A0A1B2IZT7_9LACO</name>
<accession>A0A1B2IZT7</accession>
<proteinExistence type="predicted"/>
<keyword evidence="3" id="KW-1185">Reference proteome</keyword>
<feature type="domain" description="SGNH hydrolase-type esterase" evidence="1">
    <location>
        <begin position="143"/>
        <end position="339"/>
    </location>
</feature>
<dbReference type="InterPro" id="IPR013830">
    <property type="entry name" value="SGNH_hydro"/>
</dbReference>
<dbReference type="Proteomes" id="UP000093267">
    <property type="component" value="Chromosome"/>
</dbReference>
<dbReference type="CDD" id="cd00229">
    <property type="entry name" value="SGNH_hydrolase"/>
    <property type="match status" value="1"/>
</dbReference>
<evidence type="ECO:0000313" key="3">
    <source>
        <dbReference type="Proteomes" id="UP000093267"/>
    </source>
</evidence>
<gene>
    <name evidence="2" type="ORF">AYR63_10675</name>
</gene>
<dbReference type="Pfam" id="PF13472">
    <property type="entry name" value="Lipase_GDSL_2"/>
    <property type="match status" value="1"/>
</dbReference>
<reference evidence="2 3" key="1">
    <citation type="submission" date="2016-03" db="EMBL/GenBank/DDBJ databases">
        <title>Pediococcus and Lactobacillus from brewery environment - whole genome sequencing and assembly.</title>
        <authorList>
            <person name="Behr J."/>
            <person name="Geissler A.J."/>
            <person name="Vogel R.F."/>
        </authorList>
    </citation>
    <scope>NUCLEOTIDE SEQUENCE [LARGE SCALE GENOMIC DNA]</scope>
    <source>
        <strain evidence="2 3">TMW 1.1995</strain>
    </source>
</reference>
<dbReference type="Gene3D" id="3.40.50.1110">
    <property type="entry name" value="SGNH hydrolase"/>
    <property type="match status" value="1"/>
</dbReference>